<dbReference type="EMBL" id="QZMU01000001">
    <property type="protein sequence ID" value="RRQ21996.1"/>
    <property type="molecule type" value="Genomic_DNA"/>
</dbReference>
<organism evidence="2 3">
    <name type="scientific">Thiohalobacter thiocyanaticus</name>
    <dbReference type="NCBI Taxonomy" id="585455"/>
    <lineage>
        <taxon>Bacteria</taxon>
        <taxon>Pseudomonadati</taxon>
        <taxon>Pseudomonadota</taxon>
        <taxon>Gammaproteobacteria</taxon>
        <taxon>Thiohalobacterales</taxon>
        <taxon>Thiohalobacteraceae</taxon>
        <taxon>Thiohalobacter</taxon>
    </lineage>
</organism>
<evidence type="ECO:0000256" key="1">
    <source>
        <dbReference type="SAM" id="Phobius"/>
    </source>
</evidence>
<reference evidence="2 3" key="1">
    <citation type="journal article" date="2010" name="Int. J. Syst. Evol. Microbiol.">
        <title>Thiohalobacter thiocyanaticus gen. nov., sp. nov., a moderately halophilic, sulfur-oxidizing gammaproteobacterium from hypersaline lakes, that utilizes thiocyanate.</title>
        <authorList>
            <person name="Sorokin D.Y."/>
            <person name="Kovaleva O.L."/>
            <person name="Tourova T.P."/>
            <person name="Muyzer G."/>
        </authorList>
    </citation>
    <scope>NUCLEOTIDE SEQUENCE [LARGE SCALE GENOMIC DNA]</scope>
    <source>
        <strain evidence="2 3">Hrh1</strain>
    </source>
</reference>
<name>A0A426QJW3_9GAMM</name>
<proteinExistence type="predicted"/>
<keyword evidence="1" id="KW-1133">Transmembrane helix</keyword>
<accession>A0A426QJW3</accession>
<dbReference type="OrthoDB" id="6829668at2"/>
<evidence type="ECO:0000313" key="3">
    <source>
        <dbReference type="Proteomes" id="UP000287798"/>
    </source>
</evidence>
<keyword evidence="1" id="KW-0812">Transmembrane</keyword>
<dbReference type="RefSeq" id="WP_125181338.1">
    <property type="nucleotide sequence ID" value="NZ_QZMU01000001.1"/>
</dbReference>
<dbReference type="Proteomes" id="UP000287798">
    <property type="component" value="Unassembled WGS sequence"/>
</dbReference>
<keyword evidence="3" id="KW-1185">Reference proteome</keyword>
<dbReference type="AlphaFoldDB" id="A0A426QJW3"/>
<evidence type="ECO:0000313" key="2">
    <source>
        <dbReference type="EMBL" id="RRQ21996.1"/>
    </source>
</evidence>
<protein>
    <submittedName>
        <fullName evidence="2">Uncharacterized protein</fullName>
    </submittedName>
</protein>
<gene>
    <name evidence="2" type="ORF">D6C00_08565</name>
</gene>
<feature type="transmembrane region" description="Helical" evidence="1">
    <location>
        <begin position="21"/>
        <end position="42"/>
    </location>
</feature>
<sequence>MNRVALSRPIVFTPPARQRGAALVVAAVFLVVVMVVLGDVTLRLSSTDVTDSALQADAVDALFLAETGLEHAAARLADGIACLDLVTGSPVDFGRGDFQTTQAAEVGSDCRVRVTGRVLFGGTSLRAQRTVEGLLSPQAGGGTWAVGAGGTLLSYNGSAWALEVSGTGNNLNDITCADNECFAVGDGGTILHWDGSAWSDVSPGGGNFEGVACEPDEPDSCFAVGSGGIYYWNGSDWNSAAGGDYNDVYCDTGRCYFAGDNGAIAAWPSTLEWNSNNRNLNGIACLPNNDNHCFAVGANGTIRERGVFFGIGFWGGNNSDTNRQLYDIACPTDNFCVASGHNGTLLHGNGTGSWLDVGSPTNRHLHGIACEADADDNCFAVGRNGEIVQYDGNWSTMASPTGTHLNGVHVSATGGGGSAVLLSRWWEIIN</sequence>
<comment type="caution">
    <text evidence="2">The sequence shown here is derived from an EMBL/GenBank/DDBJ whole genome shotgun (WGS) entry which is preliminary data.</text>
</comment>
<keyword evidence="1" id="KW-0472">Membrane</keyword>